<dbReference type="SUPFAM" id="SSF55797">
    <property type="entry name" value="PR-1-like"/>
    <property type="match status" value="1"/>
</dbReference>
<gene>
    <name evidence="2" type="ORF">OESDEN_18164</name>
</gene>
<evidence type="ECO:0000313" key="2">
    <source>
        <dbReference type="EMBL" id="KHJ82144.1"/>
    </source>
</evidence>
<dbReference type="InterPro" id="IPR035940">
    <property type="entry name" value="CAP_sf"/>
</dbReference>
<feature type="signal peptide" evidence="1">
    <location>
        <begin position="1"/>
        <end position="28"/>
    </location>
</feature>
<organism evidence="2 3">
    <name type="scientific">Oesophagostomum dentatum</name>
    <name type="common">Nodular worm</name>
    <dbReference type="NCBI Taxonomy" id="61180"/>
    <lineage>
        <taxon>Eukaryota</taxon>
        <taxon>Metazoa</taxon>
        <taxon>Ecdysozoa</taxon>
        <taxon>Nematoda</taxon>
        <taxon>Chromadorea</taxon>
        <taxon>Rhabditida</taxon>
        <taxon>Rhabditina</taxon>
        <taxon>Rhabditomorpha</taxon>
        <taxon>Strongyloidea</taxon>
        <taxon>Strongylidae</taxon>
        <taxon>Oesophagostomum</taxon>
    </lineage>
</organism>
<dbReference type="EMBL" id="KN581881">
    <property type="protein sequence ID" value="KHJ82144.1"/>
    <property type="molecule type" value="Genomic_DNA"/>
</dbReference>
<reference evidence="2 3" key="1">
    <citation type="submission" date="2014-03" db="EMBL/GenBank/DDBJ databases">
        <title>Draft genome of the hookworm Oesophagostomum dentatum.</title>
        <authorList>
            <person name="Mitreva M."/>
        </authorList>
    </citation>
    <scope>NUCLEOTIDE SEQUENCE [LARGE SCALE GENOMIC DNA]</scope>
    <source>
        <strain evidence="2 3">OD-Hann</strain>
    </source>
</reference>
<keyword evidence="3" id="KW-1185">Reference proteome</keyword>
<evidence type="ECO:0000256" key="1">
    <source>
        <dbReference type="SAM" id="SignalP"/>
    </source>
</evidence>
<name>A0A0B1SB84_OESDE</name>
<keyword evidence="1" id="KW-0732">Signal</keyword>
<protein>
    <recommendedName>
        <fullName evidence="4">SCP domain-containing protein</fullName>
    </recommendedName>
</protein>
<dbReference type="Gene3D" id="3.40.33.10">
    <property type="entry name" value="CAP"/>
    <property type="match status" value="1"/>
</dbReference>
<evidence type="ECO:0008006" key="4">
    <source>
        <dbReference type="Google" id="ProtNLM"/>
    </source>
</evidence>
<dbReference type="AlphaFoldDB" id="A0A0B1SB84"/>
<accession>A0A0B1SB84</accession>
<proteinExistence type="predicted"/>
<sequence length="142" mass="15111">MVAAAHKMQKFVVFKLLVLSLLPILCKGNLLKYTTGVTILSHNVYPLKIAVLGQNKCANGQTTTAAADSYITQINEYRSTTAAGNQLNGKPDAKLPKAKSMNSVAWSCDLEKKLIDGKLAANCPDAAPTNPDAATTTLLFST</sequence>
<feature type="chain" id="PRO_5002082377" description="SCP domain-containing protein" evidence="1">
    <location>
        <begin position="29"/>
        <end position="142"/>
    </location>
</feature>
<dbReference type="Proteomes" id="UP000053660">
    <property type="component" value="Unassembled WGS sequence"/>
</dbReference>
<evidence type="ECO:0000313" key="3">
    <source>
        <dbReference type="Proteomes" id="UP000053660"/>
    </source>
</evidence>